<keyword evidence="2" id="KW-1185">Reference proteome</keyword>
<dbReference type="AlphaFoldDB" id="A0A2H3DSE8"/>
<dbReference type="Proteomes" id="UP000217790">
    <property type="component" value="Unassembled WGS sequence"/>
</dbReference>
<sequence length="84" mass="9629">MLSSRFEITRTKWYDRSEDCASVRHGQTVPRSNDSRSTVSVLISSSQLIRALRRTDKKTCNMIRRPIDACGTDVFYAHGWTTFG</sequence>
<dbReference type="InParanoid" id="A0A2H3DSE8"/>
<organism evidence="1 2">
    <name type="scientific">Armillaria gallica</name>
    <name type="common">Bulbous honey fungus</name>
    <name type="synonym">Armillaria bulbosa</name>
    <dbReference type="NCBI Taxonomy" id="47427"/>
    <lineage>
        <taxon>Eukaryota</taxon>
        <taxon>Fungi</taxon>
        <taxon>Dikarya</taxon>
        <taxon>Basidiomycota</taxon>
        <taxon>Agaricomycotina</taxon>
        <taxon>Agaricomycetes</taxon>
        <taxon>Agaricomycetidae</taxon>
        <taxon>Agaricales</taxon>
        <taxon>Marasmiineae</taxon>
        <taxon>Physalacriaceae</taxon>
        <taxon>Armillaria</taxon>
    </lineage>
</organism>
<name>A0A2H3DSE8_ARMGA</name>
<proteinExistence type="predicted"/>
<evidence type="ECO:0000313" key="1">
    <source>
        <dbReference type="EMBL" id="PBK94382.1"/>
    </source>
</evidence>
<protein>
    <submittedName>
        <fullName evidence="1">Uncharacterized protein</fullName>
    </submittedName>
</protein>
<gene>
    <name evidence="1" type="ORF">ARMGADRAFT_91547</name>
</gene>
<accession>A0A2H3DSE8</accession>
<reference evidence="2" key="1">
    <citation type="journal article" date="2017" name="Nat. Ecol. Evol.">
        <title>Genome expansion and lineage-specific genetic innovations in the forest pathogenic fungi Armillaria.</title>
        <authorList>
            <person name="Sipos G."/>
            <person name="Prasanna A.N."/>
            <person name="Walter M.C."/>
            <person name="O'Connor E."/>
            <person name="Balint B."/>
            <person name="Krizsan K."/>
            <person name="Kiss B."/>
            <person name="Hess J."/>
            <person name="Varga T."/>
            <person name="Slot J."/>
            <person name="Riley R."/>
            <person name="Boka B."/>
            <person name="Rigling D."/>
            <person name="Barry K."/>
            <person name="Lee J."/>
            <person name="Mihaltcheva S."/>
            <person name="LaButti K."/>
            <person name="Lipzen A."/>
            <person name="Waldron R."/>
            <person name="Moloney N.M."/>
            <person name="Sperisen C."/>
            <person name="Kredics L."/>
            <person name="Vagvoelgyi C."/>
            <person name="Patrignani A."/>
            <person name="Fitzpatrick D."/>
            <person name="Nagy I."/>
            <person name="Doyle S."/>
            <person name="Anderson J.B."/>
            <person name="Grigoriev I.V."/>
            <person name="Gueldener U."/>
            <person name="Muensterkoetter M."/>
            <person name="Nagy L.G."/>
        </authorList>
    </citation>
    <scope>NUCLEOTIDE SEQUENCE [LARGE SCALE GENOMIC DNA]</scope>
    <source>
        <strain evidence="2">Ar21-2</strain>
    </source>
</reference>
<evidence type="ECO:0000313" key="2">
    <source>
        <dbReference type="Proteomes" id="UP000217790"/>
    </source>
</evidence>
<dbReference type="EMBL" id="KZ293654">
    <property type="protein sequence ID" value="PBK94382.1"/>
    <property type="molecule type" value="Genomic_DNA"/>
</dbReference>